<accession>A0A559MHS4</accession>
<organism evidence="8 9">
    <name type="scientific">Lachnellula willkommii</name>
    <dbReference type="NCBI Taxonomy" id="215461"/>
    <lineage>
        <taxon>Eukaryota</taxon>
        <taxon>Fungi</taxon>
        <taxon>Dikarya</taxon>
        <taxon>Ascomycota</taxon>
        <taxon>Pezizomycotina</taxon>
        <taxon>Leotiomycetes</taxon>
        <taxon>Helotiales</taxon>
        <taxon>Lachnaceae</taxon>
        <taxon>Lachnellula</taxon>
    </lineage>
</organism>
<evidence type="ECO:0000256" key="4">
    <source>
        <dbReference type="ARBA" id="ARBA00023136"/>
    </source>
</evidence>
<dbReference type="InterPro" id="IPR052337">
    <property type="entry name" value="SAT4-like"/>
</dbReference>
<dbReference type="InterPro" id="IPR049326">
    <property type="entry name" value="Rhodopsin_dom_fungi"/>
</dbReference>
<feature type="transmembrane region" description="Helical" evidence="6">
    <location>
        <begin position="197"/>
        <end position="221"/>
    </location>
</feature>
<keyword evidence="3 6" id="KW-1133">Transmembrane helix</keyword>
<keyword evidence="4 6" id="KW-0472">Membrane</keyword>
<evidence type="ECO:0000256" key="1">
    <source>
        <dbReference type="ARBA" id="ARBA00004141"/>
    </source>
</evidence>
<keyword evidence="2 6" id="KW-0812">Transmembrane</keyword>
<protein>
    <submittedName>
        <fullName evidence="8">Satratoxin biosynthesis SC1 cluster protein</fullName>
    </submittedName>
</protein>
<dbReference type="PANTHER" id="PTHR33048:SF163">
    <property type="entry name" value="INTEGRAL MEMBRANE PROTEIN (AFU_ORTHOLOGUE AFUA_8G05510)"/>
    <property type="match status" value="1"/>
</dbReference>
<dbReference type="AlphaFoldDB" id="A0A559MHS4"/>
<evidence type="ECO:0000259" key="7">
    <source>
        <dbReference type="Pfam" id="PF20684"/>
    </source>
</evidence>
<keyword evidence="9" id="KW-1185">Reference proteome</keyword>
<reference evidence="8 9" key="1">
    <citation type="submission" date="2018-05" db="EMBL/GenBank/DDBJ databases">
        <title>Genome sequencing and assembly of the regulated plant pathogen Lachnellula willkommii and related sister species for the development of diagnostic species identification markers.</title>
        <authorList>
            <person name="Giroux E."/>
            <person name="Bilodeau G."/>
        </authorList>
    </citation>
    <scope>NUCLEOTIDE SEQUENCE [LARGE SCALE GENOMIC DNA]</scope>
    <source>
        <strain evidence="8 9">CBS 172.35</strain>
    </source>
</reference>
<comment type="caution">
    <text evidence="8">The sequence shown here is derived from an EMBL/GenBank/DDBJ whole genome shotgun (WGS) entry which is preliminary data.</text>
</comment>
<feature type="domain" description="Rhodopsin" evidence="7">
    <location>
        <begin position="54"/>
        <end position="221"/>
    </location>
</feature>
<feature type="transmembrane region" description="Helical" evidence="6">
    <location>
        <begin position="46"/>
        <end position="76"/>
    </location>
</feature>
<name>A0A559MHS4_9HELO</name>
<evidence type="ECO:0000256" key="3">
    <source>
        <dbReference type="ARBA" id="ARBA00022989"/>
    </source>
</evidence>
<evidence type="ECO:0000256" key="5">
    <source>
        <dbReference type="ARBA" id="ARBA00038359"/>
    </source>
</evidence>
<dbReference type="EMBL" id="QGML01000310">
    <property type="protein sequence ID" value="TVY92475.1"/>
    <property type="molecule type" value="Genomic_DNA"/>
</dbReference>
<feature type="transmembrane region" description="Helical" evidence="6">
    <location>
        <begin position="88"/>
        <end position="109"/>
    </location>
</feature>
<sequence>MSYVPSERGWVEIKVEATLTALATVAVALRFCARVFRRLAFQPDDWFAFASLIFLANEFTYSITSPFVKLSLIIFYRRLFITPGFRQVTNILIGMCVAWGLATFIGSSLQCRPLKAYWDLGVEGQCFNTPEFIKGTQSVNVFLDTAILCLPIKPVWSLHRPWQDRLALSGVFVLGGLKDKKVLRFILRRFVDSLYDATLWTFVEPCIGLVCSCLPVIRSLFPTLKSKKTTKVSNSRPVELEGNSRSPLNSYNSKGQYIQMNDYSWDINGGVDEARNNSVPDHPGSITVERLVQVAA</sequence>
<evidence type="ECO:0000313" key="9">
    <source>
        <dbReference type="Proteomes" id="UP000315522"/>
    </source>
</evidence>
<dbReference type="Proteomes" id="UP000315522">
    <property type="component" value="Unassembled WGS sequence"/>
</dbReference>
<gene>
    <name evidence="8" type="primary">SAT4_5</name>
    <name evidence="8" type="ORF">LAWI1_G002191</name>
</gene>
<dbReference type="Pfam" id="PF20684">
    <property type="entry name" value="Fung_rhodopsin"/>
    <property type="match status" value="1"/>
</dbReference>
<evidence type="ECO:0000313" key="8">
    <source>
        <dbReference type="EMBL" id="TVY92475.1"/>
    </source>
</evidence>
<comment type="similarity">
    <text evidence="5">Belongs to the SAT4 family.</text>
</comment>
<comment type="subcellular location">
    <subcellularLocation>
        <location evidence="1">Membrane</location>
        <topology evidence="1">Multi-pass membrane protein</topology>
    </subcellularLocation>
</comment>
<evidence type="ECO:0000256" key="6">
    <source>
        <dbReference type="SAM" id="Phobius"/>
    </source>
</evidence>
<dbReference type="GO" id="GO:0016020">
    <property type="term" value="C:membrane"/>
    <property type="evidence" value="ECO:0007669"/>
    <property type="project" value="UniProtKB-SubCell"/>
</dbReference>
<dbReference type="PANTHER" id="PTHR33048">
    <property type="entry name" value="PTH11-LIKE INTEGRAL MEMBRANE PROTEIN (AFU_ORTHOLOGUE AFUA_5G11245)"/>
    <property type="match status" value="1"/>
</dbReference>
<evidence type="ECO:0000256" key="2">
    <source>
        <dbReference type="ARBA" id="ARBA00022692"/>
    </source>
</evidence>
<proteinExistence type="inferred from homology"/>